<proteinExistence type="predicted"/>
<organism evidence="2 3">
    <name type="scientific">Hibiscus sabdariffa</name>
    <name type="common">roselle</name>
    <dbReference type="NCBI Taxonomy" id="183260"/>
    <lineage>
        <taxon>Eukaryota</taxon>
        <taxon>Viridiplantae</taxon>
        <taxon>Streptophyta</taxon>
        <taxon>Embryophyta</taxon>
        <taxon>Tracheophyta</taxon>
        <taxon>Spermatophyta</taxon>
        <taxon>Magnoliopsida</taxon>
        <taxon>eudicotyledons</taxon>
        <taxon>Gunneridae</taxon>
        <taxon>Pentapetalae</taxon>
        <taxon>rosids</taxon>
        <taxon>malvids</taxon>
        <taxon>Malvales</taxon>
        <taxon>Malvaceae</taxon>
        <taxon>Malvoideae</taxon>
        <taxon>Hibiscus</taxon>
    </lineage>
</organism>
<feature type="compositionally biased region" description="Polar residues" evidence="1">
    <location>
        <begin position="76"/>
        <end position="85"/>
    </location>
</feature>
<gene>
    <name evidence="2" type="ORF">V6N11_046797</name>
</gene>
<sequence>MIRTTMESSPLQFIFFSNLLFPNLSFLSKIYYNILIGNQGIGYYKGMKVNRASKLGLRSLSLPMQPTSDASRDNKGTTIDSWARE</sequence>
<accession>A0ABR1ZRA5</accession>
<comment type="caution">
    <text evidence="2">The sequence shown here is derived from an EMBL/GenBank/DDBJ whole genome shotgun (WGS) entry which is preliminary data.</text>
</comment>
<protein>
    <submittedName>
        <fullName evidence="2">Uncharacterized protein</fullName>
    </submittedName>
</protein>
<evidence type="ECO:0000313" key="2">
    <source>
        <dbReference type="EMBL" id="KAK8483217.1"/>
    </source>
</evidence>
<evidence type="ECO:0000256" key="1">
    <source>
        <dbReference type="SAM" id="MobiDB-lite"/>
    </source>
</evidence>
<feature type="region of interest" description="Disordered" evidence="1">
    <location>
        <begin position="62"/>
        <end position="85"/>
    </location>
</feature>
<name>A0ABR1ZRA5_9ROSI</name>
<evidence type="ECO:0000313" key="3">
    <source>
        <dbReference type="Proteomes" id="UP001396334"/>
    </source>
</evidence>
<keyword evidence="3" id="KW-1185">Reference proteome</keyword>
<reference evidence="2 3" key="1">
    <citation type="journal article" date="2024" name="G3 (Bethesda)">
        <title>Genome assembly of Hibiscus sabdariffa L. provides insights into metabolisms of medicinal natural products.</title>
        <authorList>
            <person name="Kim T."/>
        </authorList>
    </citation>
    <scope>NUCLEOTIDE SEQUENCE [LARGE SCALE GENOMIC DNA]</scope>
    <source>
        <strain evidence="2">TK-2024</strain>
        <tissue evidence="2">Old leaves</tissue>
    </source>
</reference>
<dbReference type="EMBL" id="JBBPBN010000691">
    <property type="protein sequence ID" value="KAK8483217.1"/>
    <property type="molecule type" value="Genomic_DNA"/>
</dbReference>
<dbReference type="Proteomes" id="UP001396334">
    <property type="component" value="Unassembled WGS sequence"/>
</dbReference>